<keyword evidence="5" id="KW-1185">Reference proteome</keyword>
<feature type="signal peptide" evidence="3">
    <location>
        <begin position="1"/>
        <end position="22"/>
    </location>
</feature>
<dbReference type="RefSeq" id="WP_093837643.1">
    <property type="nucleotide sequence ID" value="NZ_FOLM01000002.1"/>
</dbReference>
<dbReference type="Proteomes" id="UP000199207">
    <property type="component" value="Unassembled WGS sequence"/>
</dbReference>
<feature type="compositionally biased region" description="Gly residues" evidence="1">
    <location>
        <begin position="315"/>
        <end position="336"/>
    </location>
</feature>
<dbReference type="Gene3D" id="2.130.10.10">
    <property type="entry name" value="YVTN repeat-like/Quinoprotein amine dehydrogenase"/>
    <property type="match status" value="1"/>
</dbReference>
<reference evidence="4 5" key="1">
    <citation type="submission" date="2016-10" db="EMBL/GenBank/DDBJ databases">
        <authorList>
            <person name="de Groot N.N."/>
        </authorList>
    </citation>
    <scope>NUCLEOTIDE SEQUENCE [LARGE SCALE GENOMIC DNA]</scope>
    <source>
        <strain evidence="4 5">CGMCC 4.5739</strain>
    </source>
</reference>
<dbReference type="EMBL" id="FOLM01000002">
    <property type="protein sequence ID" value="SFC22154.1"/>
    <property type="molecule type" value="Genomic_DNA"/>
</dbReference>
<evidence type="ECO:0000313" key="4">
    <source>
        <dbReference type="EMBL" id="SFC22154.1"/>
    </source>
</evidence>
<name>A0A1I1HDZ0_9ACTN</name>
<feature type="chain" id="PRO_5011617868" description="WD40-like Beta Propeller Repeat" evidence="3">
    <location>
        <begin position="23"/>
        <end position="366"/>
    </location>
</feature>
<evidence type="ECO:0000313" key="5">
    <source>
        <dbReference type="Proteomes" id="UP000199207"/>
    </source>
</evidence>
<feature type="compositionally biased region" description="Basic and acidic residues" evidence="1">
    <location>
        <begin position="284"/>
        <end position="297"/>
    </location>
</feature>
<dbReference type="STRING" id="910347.SAMN05421773_102351"/>
<keyword evidence="2" id="KW-0812">Transmembrane</keyword>
<evidence type="ECO:0000256" key="1">
    <source>
        <dbReference type="SAM" id="MobiDB-lite"/>
    </source>
</evidence>
<gene>
    <name evidence="4" type="ORF">SAMN05421773_102351</name>
</gene>
<proteinExistence type="predicted"/>
<dbReference type="InterPro" id="IPR015943">
    <property type="entry name" value="WD40/YVTN_repeat-like_dom_sf"/>
</dbReference>
<sequence length="366" mass="38571">MRLSWSVPRAAAAALVPGTVLAALTALAALPSAAAEAGEAVEFTMQDERILESSGLQASHRHPGVYWTHNDSGYAPEIFAVDGATGQTVATVTLQGVEFRDVEAIHLGPDGSLYVGDIGDNFDGGWDTVWIYRFPEPGTLADTTVTPEILPVRYDDGPRDAEALMVHPGTGRVYIASKKDDGSGALYAGPEQLTAGGVNVFERYWDTDLWVTDGAFSPDGSRLLLRGYFGSEMLRWRDGSVPEPVGLVNVPIQPQGESVTFTPDGRYLVFGTEGEFSQVQSVELRGERMPDSAREEPSGGEGAATGDGRPEDGDGSGPQQGAGDGDGENGGDGTGSGRLAVAAVAVAVLVFALRRAFRRGRGTRRA</sequence>
<keyword evidence="3" id="KW-0732">Signal</keyword>
<dbReference type="OrthoDB" id="9801244at2"/>
<evidence type="ECO:0000256" key="3">
    <source>
        <dbReference type="SAM" id="SignalP"/>
    </source>
</evidence>
<dbReference type="SUPFAM" id="SSF82171">
    <property type="entry name" value="DPP6 N-terminal domain-like"/>
    <property type="match status" value="1"/>
</dbReference>
<protein>
    <recommendedName>
        <fullName evidence="6">WD40-like Beta Propeller Repeat</fullName>
    </recommendedName>
</protein>
<evidence type="ECO:0000256" key="2">
    <source>
        <dbReference type="SAM" id="Phobius"/>
    </source>
</evidence>
<keyword evidence="2" id="KW-0472">Membrane</keyword>
<accession>A0A1I1HDZ0</accession>
<feature type="region of interest" description="Disordered" evidence="1">
    <location>
        <begin position="283"/>
        <end position="336"/>
    </location>
</feature>
<feature type="transmembrane region" description="Helical" evidence="2">
    <location>
        <begin position="339"/>
        <end position="357"/>
    </location>
</feature>
<organism evidence="4 5">
    <name type="scientific">Streptomyces aidingensis</name>
    <dbReference type="NCBI Taxonomy" id="910347"/>
    <lineage>
        <taxon>Bacteria</taxon>
        <taxon>Bacillati</taxon>
        <taxon>Actinomycetota</taxon>
        <taxon>Actinomycetes</taxon>
        <taxon>Kitasatosporales</taxon>
        <taxon>Streptomycetaceae</taxon>
        <taxon>Streptomyces</taxon>
    </lineage>
</organism>
<keyword evidence="2" id="KW-1133">Transmembrane helix</keyword>
<evidence type="ECO:0008006" key="6">
    <source>
        <dbReference type="Google" id="ProtNLM"/>
    </source>
</evidence>
<dbReference type="AlphaFoldDB" id="A0A1I1HDZ0"/>